<keyword evidence="5 10" id="KW-0067">ATP-binding</keyword>
<dbReference type="SUPFAM" id="SSF63418">
    <property type="entry name" value="MurE/MurF N-terminal domain"/>
    <property type="match status" value="1"/>
</dbReference>
<dbReference type="InterPro" id="IPR000713">
    <property type="entry name" value="Mur_ligase_N"/>
</dbReference>
<sequence length="504" mass="52275">MIELTIGEIATVTGGQLINGADADAVITGPVEFDSRAITPGSIFMALPGARVDGHAFCEGALRNGAGLLLVGHPVEEPALLAAPAETTPEASNATAFEHDSDGYGAAVLAAVDRLARYNTDRLAEEEGMTVVGVTGSAGKTSTKDLIGAVLRTAGETVAPPGSFNNEIGLPYTALRAGRSTRFLVSEMSARGVGHIRHLTEVTPPHIGVVLNVGSAHLGEFGSREAIAQAKGELVEALPSDGVAVLNTDDDQVSAMESRTAARVVRYSTSEAAGQAGQADYYATNITLDEVARAAFDLHHPHGEPVHVHLGVFGVHQVSNALAAAAVGMETGISPHTVAQALSEHVAASANRMDVRTRADGVTIINDSYNANPESMRAGIEALAYTSGGRAEASSWAVLGQMGELGEEGTDEHSELGEFLGSRGVDNVIVVGNGVNQRALFESAKSAGINTRLVENIDAAVNMIDLELRPRDVVLVKASYADGLWGVAEGLLASRRIGQTEGEN</sequence>
<evidence type="ECO:0000256" key="7">
    <source>
        <dbReference type="ARBA" id="ARBA00022984"/>
    </source>
</evidence>
<comment type="similarity">
    <text evidence="10">Belongs to the MurCDEF family. MurF subfamily.</text>
</comment>
<reference evidence="15 16" key="1">
    <citation type="submission" date="2019-12" db="EMBL/GenBank/DDBJ databases">
        <title>Corynebacterium sp. nov., isolated from feces of the Anser Albifrons in China.</title>
        <authorList>
            <person name="Liu Q."/>
        </authorList>
    </citation>
    <scope>NUCLEOTIDE SEQUENCE [LARGE SCALE GENOMIC DNA]</scope>
    <source>
        <strain evidence="15 16">23H37-10</strain>
    </source>
</reference>
<evidence type="ECO:0000256" key="2">
    <source>
        <dbReference type="ARBA" id="ARBA00022598"/>
    </source>
</evidence>
<keyword evidence="3 10" id="KW-0132">Cell division</keyword>
<dbReference type="Proteomes" id="UP000515275">
    <property type="component" value="Chromosome"/>
</dbReference>
<dbReference type="NCBIfam" id="TIGR01143">
    <property type="entry name" value="murF"/>
    <property type="match status" value="1"/>
</dbReference>
<dbReference type="GO" id="GO:0071555">
    <property type="term" value="P:cell wall organization"/>
    <property type="evidence" value="ECO:0007669"/>
    <property type="project" value="UniProtKB-KW"/>
</dbReference>
<evidence type="ECO:0000256" key="9">
    <source>
        <dbReference type="ARBA" id="ARBA00023316"/>
    </source>
</evidence>
<comment type="catalytic activity">
    <reaction evidence="10 11">
        <text>D-alanyl-D-alanine + UDP-N-acetyl-alpha-D-muramoyl-L-alanyl-gamma-D-glutamyl-meso-2,6-diaminopimelate + ATP = UDP-N-acetyl-alpha-D-muramoyl-L-alanyl-gamma-D-glutamyl-meso-2,6-diaminopimeloyl-D-alanyl-D-alanine + ADP + phosphate + H(+)</text>
        <dbReference type="Rhea" id="RHEA:28374"/>
        <dbReference type="ChEBI" id="CHEBI:15378"/>
        <dbReference type="ChEBI" id="CHEBI:30616"/>
        <dbReference type="ChEBI" id="CHEBI:43474"/>
        <dbReference type="ChEBI" id="CHEBI:57822"/>
        <dbReference type="ChEBI" id="CHEBI:61386"/>
        <dbReference type="ChEBI" id="CHEBI:83905"/>
        <dbReference type="ChEBI" id="CHEBI:456216"/>
        <dbReference type="EC" id="6.3.2.10"/>
    </reaction>
</comment>
<keyword evidence="1 10" id="KW-0963">Cytoplasm</keyword>
<dbReference type="InterPro" id="IPR035911">
    <property type="entry name" value="MurE/MurF_N"/>
</dbReference>
<dbReference type="InterPro" id="IPR005863">
    <property type="entry name" value="UDP-N-AcMur_synth"/>
</dbReference>
<comment type="subcellular location">
    <subcellularLocation>
        <location evidence="10 11">Cytoplasm</location>
    </subcellularLocation>
</comment>
<dbReference type="EC" id="6.3.2.10" evidence="10 11"/>
<evidence type="ECO:0000256" key="6">
    <source>
        <dbReference type="ARBA" id="ARBA00022960"/>
    </source>
</evidence>
<organism evidence="15 16">
    <name type="scientific">Corynebacterium anserum</name>
    <dbReference type="NCBI Taxonomy" id="2684406"/>
    <lineage>
        <taxon>Bacteria</taxon>
        <taxon>Bacillati</taxon>
        <taxon>Actinomycetota</taxon>
        <taxon>Actinomycetes</taxon>
        <taxon>Mycobacteriales</taxon>
        <taxon>Corynebacteriaceae</taxon>
        <taxon>Corynebacterium</taxon>
    </lineage>
</organism>
<dbReference type="EMBL" id="CP046883">
    <property type="protein sequence ID" value="QNH95852.1"/>
    <property type="molecule type" value="Genomic_DNA"/>
</dbReference>
<dbReference type="SUPFAM" id="SSF53623">
    <property type="entry name" value="MurD-like peptide ligases, catalytic domain"/>
    <property type="match status" value="1"/>
</dbReference>
<evidence type="ECO:0000256" key="10">
    <source>
        <dbReference type="HAMAP-Rule" id="MF_02019"/>
    </source>
</evidence>
<evidence type="ECO:0000259" key="14">
    <source>
        <dbReference type="Pfam" id="PF08245"/>
    </source>
</evidence>
<name>A0A7G7YMY2_9CORY</name>
<evidence type="ECO:0000256" key="11">
    <source>
        <dbReference type="RuleBase" id="RU004136"/>
    </source>
</evidence>
<dbReference type="GO" id="GO:0005524">
    <property type="term" value="F:ATP binding"/>
    <property type="evidence" value="ECO:0007669"/>
    <property type="project" value="UniProtKB-UniRule"/>
</dbReference>
<dbReference type="Gene3D" id="3.40.1190.10">
    <property type="entry name" value="Mur-like, catalytic domain"/>
    <property type="match status" value="1"/>
</dbReference>
<evidence type="ECO:0000313" key="16">
    <source>
        <dbReference type="Proteomes" id="UP000515275"/>
    </source>
</evidence>
<evidence type="ECO:0000313" key="15">
    <source>
        <dbReference type="EMBL" id="QNH95852.1"/>
    </source>
</evidence>
<dbReference type="AlphaFoldDB" id="A0A7G7YMY2"/>
<dbReference type="Pfam" id="PF02875">
    <property type="entry name" value="Mur_ligase_C"/>
    <property type="match status" value="1"/>
</dbReference>
<dbReference type="PANTHER" id="PTHR43024:SF1">
    <property type="entry name" value="UDP-N-ACETYLMURAMOYL-TRIPEPTIDE--D-ALANYL-D-ALANINE LIGASE"/>
    <property type="match status" value="1"/>
</dbReference>
<feature type="domain" description="Mur ligase central" evidence="14">
    <location>
        <begin position="134"/>
        <end position="327"/>
    </location>
</feature>
<dbReference type="InterPro" id="IPR036615">
    <property type="entry name" value="Mur_ligase_C_dom_sf"/>
</dbReference>
<comment type="function">
    <text evidence="10 11">Involved in cell wall formation. Catalyzes the final step in the synthesis of UDP-N-acetylmuramoyl-pentapeptide, the precursor of murein.</text>
</comment>
<dbReference type="GO" id="GO:0009252">
    <property type="term" value="P:peptidoglycan biosynthetic process"/>
    <property type="evidence" value="ECO:0007669"/>
    <property type="project" value="UniProtKB-UniRule"/>
</dbReference>
<dbReference type="RefSeq" id="WP_185769106.1">
    <property type="nucleotide sequence ID" value="NZ_CP046883.1"/>
</dbReference>
<keyword evidence="7 10" id="KW-0573">Peptidoglycan synthesis</keyword>
<keyword evidence="2 10" id="KW-0436">Ligase</keyword>
<dbReference type="GO" id="GO:0051301">
    <property type="term" value="P:cell division"/>
    <property type="evidence" value="ECO:0007669"/>
    <property type="project" value="UniProtKB-KW"/>
</dbReference>
<dbReference type="GO" id="GO:0047480">
    <property type="term" value="F:UDP-N-acetylmuramoyl-tripeptide-D-alanyl-D-alanine ligase activity"/>
    <property type="evidence" value="ECO:0007669"/>
    <property type="project" value="UniProtKB-UniRule"/>
</dbReference>
<keyword evidence="4 10" id="KW-0547">Nucleotide-binding</keyword>
<dbReference type="Gene3D" id="3.40.1390.10">
    <property type="entry name" value="MurE/MurF, N-terminal domain"/>
    <property type="match status" value="1"/>
</dbReference>
<dbReference type="GO" id="GO:0008360">
    <property type="term" value="P:regulation of cell shape"/>
    <property type="evidence" value="ECO:0007669"/>
    <property type="project" value="UniProtKB-KW"/>
</dbReference>
<dbReference type="GO" id="GO:0005737">
    <property type="term" value="C:cytoplasm"/>
    <property type="evidence" value="ECO:0007669"/>
    <property type="project" value="UniProtKB-SubCell"/>
</dbReference>
<dbReference type="UniPathway" id="UPA00219"/>
<dbReference type="InterPro" id="IPR051046">
    <property type="entry name" value="MurCDEF_CellWall_CoF430Synth"/>
</dbReference>
<dbReference type="InterPro" id="IPR036565">
    <property type="entry name" value="Mur-like_cat_sf"/>
</dbReference>
<keyword evidence="16" id="KW-1185">Reference proteome</keyword>
<dbReference type="InterPro" id="IPR004101">
    <property type="entry name" value="Mur_ligase_C"/>
</dbReference>
<keyword evidence="6 10" id="KW-0133">Cell shape</keyword>
<dbReference type="PANTHER" id="PTHR43024">
    <property type="entry name" value="UDP-N-ACETYLMURAMOYL-TRIPEPTIDE--D-ALANYL-D-ALANINE LIGASE"/>
    <property type="match status" value="1"/>
</dbReference>
<dbReference type="HAMAP" id="MF_02019">
    <property type="entry name" value="MurF"/>
    <property type="match status" value="1"/>
</dbReference>
<feature type="binding site" evidence="10">
    <location>
        <begin position="136"/>
        <end position="142"/>
    </location>
    <ligand>
        <name>ATP</name>
        <dbReference type="ChEBI" id="CHEBI:30616"/>
    </ligand>
</feature>
<keyword evidence="8 10" id="KW-0131">Cell cycle</keyword>
<accession>A0A7G7YMY2</accession>
<dbReference type="Pfam" id="PF08245">
    <property type="entry name" value="Mur_ligase_M"/>
    <property type="match status" value="1"/>
</dbReference>
<comment type="pathway">
    <text evidence="10 11">Cell wall biogenesis; peptidoglycan biosynthesis.</text>
</comment>
<evidence type="ECO:0000256" key="4">
    <source>
        <dbReference type="ARBA" id="ARBA00022741"/>
    </source>
</evidence>
<feature type="domain" description="Mur ligase N-terminal catalytic" evidence="12">
    <location>
        <begin position="31"/>
        <end position="75"/>
    </location>
</feature>
<dbReference type="InterPro" id="IPR013221">
    <property type="entry name" value="Mur_ligase_cen"/>
</dbReference>
<dbReference type="Gene3D" id="3.90.190.20">
    <property type="entry name" value="Mur ligase, C-terminal domain"/>
    <property type="match status" value="1"/>
</dbReference>
<keyword evidence="9 10" id="KW-0961">Cell wall biogenesis/degradation</keyword>
<evidence type="ECO:0000256" key="5">
    <source>
        <dbReference type="ARBA" id="ARBA00022840"/>
    </source>
</evidence>
<gene>
    <name evidence="10 15" type="primary">murF</name>
    <name evidence="15" type="ORF">GP473_03425</name>
</gene>
<dbReference type="Pfam" id="PF01225">
    <property type="entry name" value="Mur_ligase"/>
    <property type="match status" value="1"/>
</dbReference>
<dbReference type="SUPFAM" id="SSF53244">
    <property type="entry name" value="MurD-like peptide ligases, peptide-binding domain"/>
    <property type="match status" value="1"/>
</dbReference>
<evidence type="ECO:0000256" key="3">
    <source>
        <dbReference type="ARBA" id="ARBA00022618"/>
    </source>
</evidence>
<feature type="domain" description="Mur ligase C-terminal" evidence="13">
    <location>
        <begin position="351"/>
        <end position="479"/>
    </location>
</feature>
<evidence type="ECO:0000259" key="13">
    <source>
        <dbReference type="Pfam" id="PF02875"/>
    </source>
</evidence>
<proteinExistence type="inferred from homology"/>
<protein>
    <recommendedName>
        <fullName evidence="10 11">UDP-N-acetylmuramoyl-tripeptide--D-alanyl-D-alanine ligase</fullName>
        <ecNumber evidence="10 11">6.3.2.10</ecNumber>
    </recommendedName>
    <alternativeName>
        <fullName evidence="10">D-alanyl-D-alanine-adding enzyme</fullName>
    </alternativeName>
</protein>
<dbReference type="KEGG" id="cans:GP473_03425"/>
<evidence type="ECO:0000256" key="1">
    <source>
        <dbReference type="ARBA" id="ARBA00022490"/>
    </source>
</evidence>
<evidence type="ECO:0000256" key="8">
    <source>
        <dbReference type="ARBA" id="ARBA00023306"/>
    </source>
</evidence>
<evidence type="ECO:0000259" key="12">
    <source>
        <dbReference type="Pfam" id="PF01225"/>
    </source>
</evidence>